<dbReference type="SMART" id="SM00883">
    <property type="entry name" value="Cpn10"/>
    <property type="match status" value="1"/>
</dbReference>
<evidence type="ECO:0000256" key="4">
    <source>
        <dbReference type="RuleBase" id="RU000535"/>
    </source>
</evidence>
<dbReference type="Pfam" id="PF00166">
    <property type="entry name" value="Cpn10"/>
    <property type="match status" value="1"/>
</dbReference>
<dbReference type="Proteomes" id="UP000823896">
    <property type="component" value="Unassembled WGS sequence"/>
</dbReference>
<comment type="subunit">
    <text evidence="3">Heptamer of 7 subunits arranged in a ring. Interacts with the chaperonin GroEL.</text>
</comment>
<keyword evidence="2 3" id="KW-0143">Chaperone</keyword>
<dbReference type="PANTHER" id="PTHR10772:SF63">
    <property type="entry name" value="20 KDA CHAPERONIN, CHLOROPLASTIC"/>
    <property type="match status" value="1"/>
</dbReference>
<gene>
    <name evidence="3" type="primary">groES</name>
    <name evidence="3" type="synonym">groS</name>
    <name evidence="5" type="ORF">H9702_06605</name>
</gene>
<dbReference type="GO" id="GO:0005524">
    <property type="term" value="F:ATP binding"/>
    <property type="evidence" value="ECO:0007669"/>
    <property type="project" value="InterPro"/>
</dbReference>
<comment type="similarity">
    <text evidence="1 3 4">Belongs to the GroES chaperonin family.</text>
</comment>
<name>A0A9D2NSY1_9FIRM</name>
<accession>A0A9D2NSY1</accession>
<evidence type="ECO:0000313" key="6">
    <source>
        <dbReference type="Proteomes" id="UP000823896"/>
    </source>
</evidence>
<sequence length="87" mass="9562">MLKPLHDNVVLKKEEEENKTASGIILTSENKNKPSIGLVEAIGEGVKDAGYKVGDRVVYKEYSGTRIKIDEEEYIVIADEDILAVAA</sequence>
<evidence type="ECO:0000256" key="2">
    <source>
        <dbReference type="ARBA" id="ARBA00023186"/>
    </source>
</evidence>
<dbReference type="SUPFAM" id="SSF50129">
    <property type="entry name" value="GroES-like"/>
    <property type="match status" value="1"/>
</dbReference>
<dbReference type="PANTHER" id="PTHR10772">
    <property type="entry name" value="10 KDA HEAT SHOCK PROTEIN"/>
    <property type="match status" value="1"/>
</dbReference>
<keyword evidence="3" id="KW-0963">Cytoplasm</keyword>
<comment type="subcellular location">
    <subcellularLocation>
        <location evidence="3">Cytoplasm</location>
    </subcellularLocation>
</comment>
<dbReference type="AlphaFoldDB" id="A0A9D2NSY1"/>
<dbReference type="PRINTS" id="PR00297">
    <property type="entry name" value="CHAPERONIN10"/>
</dbReference>
<organism evidence="5 6">
    <name type="scientific">Candidatus Merdibacter merdavium</name>
    <dbReference type="NCBI Taxonomy" id="2838692"/>
    <lineage>
        <taxon>Bacteria</taxon>
        <taxon>Bacillati</taxon>
        <taxon>Bacillota</taxon>
        <taxon>Erysipelotrichia</taxon>
        <taxon>Erysipelotrichales</taxon>
        <taxon>Erysipelotrichaceae</taxon>
        <taxon>Merdibacter</taxon>
    </lineage>
</organism>
<comment type="function">
    <text evidence="3 4">Together with the chaperonin GroEL, plays an essential role in assisting protein folding. The GroEL-GroES system forms a nano-cage that allows encapsulation of the non-native substrate proteins and provides a physical environment optimized to promote and accelerate protein folding. GroES binds to the apical surface of the GroEL ring, thereby capping the opening of the GroEL channel.</text>
</comment>
<evidence type="ECO:0000313" key="5">
    <source>
        <dbReference type="EMBL" id="HJC36785.1"/>
    </source>
</evidence>
<protein>
    <recommendedName>
        <fullName evidence="3">Co-chaperonin GroES</fullName>
    </recommendedName>
    <alternativeName>
        <fullName evidence="3">10 kDa chaperonin</fullName>
    </alternativeName>
    <alternativeName>
        <fullName evidence="3">Chaperonin-10</fullName>
        <shortName evidence="3">Cpn10</shortName>
    </alternativeName>
</protein>
<dbReference type="FunFam" id="2.30.33.40:FF:000001">
    <property type="entry name" value="10 kDa chaperonin"/>
    <property type="match status" value="1"/>
</dbReference>
<dbReference type="Gene3D" id="2.30.33.40">
    <property type="entry name" value="GroES chaperonin"/>
    <property type="match status" value="1"/>
</dbReference>
<reference evidence="5" key="1">
    <citation type="journal article" date="2021" name="PeerJ">
        <title>Extensive microbial diversity within the chicken gut microbiome revealed by metagenomics and culture.</title>
        <authorList>
            <person name="Gilroy R."/>
            <person name="Ravi A."/>
            <person name="Getino M."/>
            <person name="Pursley I."/>
            <person name="Horton D.L."/>
            <person name="Alikhan N.F."/>
            <person name="Baker D."/>
            <person name="Gharbi K."/>
            <person name="Hall N."/>
            <person name="Watson M."/>
            <person name="Adriaenssens E.M."/>
            <person name="Foster-Nyarko E."/>
            <person name="Jarju S."/>
            <person name="Secka A."/>
            <person name="Antonio M."/>
            <person name="Oren A."/>
            <person name="Chaudhuri R.R."/>
            <person name="La Ragione R."/>
            <person name="Hildebrand F."/>
            <person name="Pallen M.J."/>
        </authorList>
    </citation>
    <scope>NUCLEOTIDE SEQUENCE</scope>
    <source>
        <strain evidence="5">CHK187-11901</strain>
    </source>
</reference>
<dbReference type="GO" id="GO:0005737">
    <property type="term" value="C:cytoplasm"/>
    <property type="evidence" value="ECO:0007669"/>
    <property type="project" value="UniProtKB-SubCell"/>
</dbReference>
<dbReference type="EMBL" id="DWWM01000042">
    <property type="protein sequence ID" value="HJC36785.1"/>
    <property type="molecule type" value="Genomic_DNA"/>
</dbReference>
<dbReference type="GO" id="GO:0051082">
    <property type="term" value="F:unfolded protein binding"/>
    <property type="evidence" value="ECO:0007669"/>
    <property type="project" value="TreeGrafter"/>
</dbReference>
<reference evidence="5" key="2">
    <citation type="submission" date="2021-04" db="EMBL/GenBank/DDBJ databases">
        <authorList>
            <person name="Gilroy R."/>
        </authorList>
    </citation>
    <scope>NUCLEOTIDE SEQUENCE</scope>
    <source>
        <strain evidence="5">CHK187-11901</strain>
    </source>
</reference>
<dbReference type="InterPro" id="IPR037124">
    <property type="entry name" value="Chaperonin_GroES_sf"/>
</dbReference>
<dbReference type="InterPro" id="IPR020818">
    <property type="entry name" value="Chaperonin_GroES"/>
</dbReference>
<dbReference type="GO" id="GO:0044183">
    <property type="term" value="F:protein folding chaperone"/>
    <property type="evidence" value="ECO:0007669"/>
    <property type="project" value="InterPro"/>
</dbReference>
<dbReference type="GO" id="GO:0046872">
    <property type="term" value="F:metal ion binding"/>
    <property type="evidence" value="ECO:0007669"/>
    <property type="project" value="TreeGrafter"/>
</dbReference>
<comment type="caution">
    <text evidence="5">The sequence shown here is derived from an EMBL/GenBank/DDBJ whole genome shotgun (WGS) entry which is preliminary data.</text>
</comment>
<dbReference type="GO" id="GO:0051087">
    <property type="term" value="F:protein-folding chaperone binding"/>
    <property type="evidence" value="ECO:0007669"/>
    <property type="project" value="TreeGrafter"/>
</dbReference>
<proteinExistence type="inferred from homology"/>
<dbReference type="HAMAP" id="MF_00580">
    <property type="entry name" value="CH10"/>
    <property type="match status" value="1"/>
</dbReference>
<dbReference type="CDD" id="cd00320">
    <property type="entry name" value="cpn10"/>
    <property type="match status" value="1"/>
</dbReference>
<evidence type="ECO:0000256" key="3">
    <source>
        <dbReference type="HAMAP-Rule" id="MF_00580"/>
    </source>
</evidence>
<evidence type="ECO:0000256" key="1">
    <source>
        <dbReference type="ARBA" id="ARBA00006975"/>
    </source>
</evidence>
<dbReference type="InterPro" id="IPR011032">
    <property type="entry name" value="GroES-like_sf"/>
</dbReference>